<keyword evidence="8" id="KW-1185">Reference proteome</keyword>
<dbReference type="InterPro" id="IPR036259">
    <property type="entry name" value="MFS_trans_sf"/>
</dbReference>
<name>A0A0T5P9A4_9RHOB</name>
<accession>A0A0T5P9A4</accession>
<feature type="transmembrane region" description="Helical" evidence="5">
    <location>
        <begin position="70"/>
        <end position="87"/>
    </location>
</feature>
<dbReference type="EMBL" id="LAXI01000006">
    <property type="protein sequence ID" value="KRS17744.1"/>
    <property type="molecule type" value="Genomic_DNA"/>
</dbReference>
<dbReference type="AlphaFoldDB" id="A0A0T5P9A4"/>
<gene>
    <name evidence="7" type="ORF">RIdsm_00273</name>
    <name evidence="6" type="ORF">XM52_12150</name>
</gene>
<feature type="transmembrane region" description="Helical" evidence="5">
    <location>
        <begin position="12"/>
        <end position="31"/>
    </location>
</feature>
<keyword evidence="4 5" id="KW-0472">Membrane</keyword>
<dbReference type="Gene3D" id="1.20.1250.20">
    <property type="entry name" value="MFS general substrate transporter like domains"/>
    <property type="match status" value="1"/>
</dbReference>
<evidence type="ECO:0000256" key="2">
    <source>
        <dbReference type="ARBA" id="ARBA00022692"/>
    </source>
</evidence>
<feature type="transmembrane region" description="Helical" evidence="5">
    <location>
        <begin position="340"/>
        <end position="364"/>
    </location>
</feature>
<dbReference type="STRING" id="540747.SAMN04488031_10765"/>
<protein>
    <submittedName>
        <fullName evidence="7">Galactoside permease</fullName>
    </submittedName>
    <submittedName>
        <fullName evidence="6">MFS transporter</fullName>
    </submittedName>
</protein>
<proteinExistence type="predicted"/>
<evidence type="ECO:0000313" key="7">
    <source>
        <dbReference type="EMBL" id="QEW24494.1"/>
    </source>
</evidence>
<evidence type="ECO:0000313" key="9">
    <source>
        <dbReference type="Proteomes" id="UP000325785"/>
    </source>
</evidence>
<organism evidence="6 8">
    <name type="scientific">Roseovarius indicus</name>
    <dbReference type="NCBI Taxonomy" id="540747"/>
    <lineage>
        <taxon>Bacteria</taxon>
        <taxon>Pseudomonadati</taxon>
        <taxon>Pseudomonadota</taxon>
        <taxon>Alphaproteobacteria</taxon>
        <taxon>Rhodobacterales</taxon>
        <taxon>Roseobacteraceae</taxon>
        <taxon>Roseovarius</taxon>
    </lineage>
</organism>
<dbReference type="PANTHER" id="PTHR23530">
    <property type="entry name" value="TRANSPORT PROTEIN-RELATED"/>
    <property type="match status" value="1"/>
</dbReference>
<dbReference type="Pfam" id="PF07690">
    <property type="entry name" value="MFS_1"/>
    <property type="match status" value="1"/>
</dbReference>
<reference evidence="6 8" key="1">
    <citation type="submission" date="2015-04" db="EMBL/GenBank/DDBJ databases">
        <title>The draft genome sequence of Roseovarius indicus B108T.</title>
        <authorList>
            <person name="Li G."/>
            <person name="Lai Q."/>
            <person name="Shao Z."/>
            <person name="Yan P."/>
        </authorList>
    </citation>
    <scope>NUCLEOTIDE SEQUENCE [LARGE SCALE GENOMIC DNA]</scope>
    <source>
        <strain evidence="6 8">B108</strain>
    </source>
</reference>
<dbReference type="InterPro" id="IPR053160">
    <property type="entry name" value="MFS_DHA3_Transporter"/>
</dbReference>
<dbReference type="PANTHER" id="PTHR23530:SF1">
    <property type="entry name" value="PERMEASE, MAJOR FACILITATOR SUPERFAMILY-RELATED"/>
    <property type="match status" value="1"/>
</dbReference>
<dbReference type="RefSeq" id="WP_057816391.1">
    <property type="nucleotide sequence ID" value="NZ_FOMY01000007.1"/>
</dbReference>
<feature type="transmembrane region" description="Helical" evidence="5">
    <location>
        <begin position="250"/>
        <end position="270"/>
    </location>
</feature>
<dbReference type="GO" id="GO:0022857">
    <property type="term" value="F:transmembrane transporter activity"/>
    <property type="evidence" value="ECO:0007669"/>
    <property type="project" value="InterPro"/>
</dbReference>
<dbReference type="KEGG" id="rid:RIdsm_00273"/>
<dbReference type="InterPro" id="IPR011701">
    <property type="entry name" value="MFS"/>
</dbReference>
<dbReference type="GO" id="GO:0016020">
    <property type="term" value="C:membrane"/>
    <property type="evidence" value="ECO:0007669"/>
    <property type="project" value="UniProtKB-SubCell"/>
</dbReference>
<dbReference type="InterPro" id="IPR005829">
    <property type="entry name" value="Sugar_transporter_CS"/>
</dbReference>
<dbReference type="Proteomes" id="UP000051401">
    <property type="component" value="Unassembled WGS sequence"/>
</dbReference>
<keyword evidence="3 5" id="KW-1133">Transmembrane helix</keyword>
<feature type="transmembrane region" description="Helical" evidence="5">
    <location>
        <begin position="162"/>
        <end position="181"/>
    </location>
</feature>
<dbReference type="OrthoDB" id="9816124at2"/>
<evidence type="ECO:0000313" key="8">
    <source>
        <dbReference type="Proteomes" id="UP000051401"/>
    </source>
</evidence>
<evidence type="ECO:0000256" key="4">
    <source>
        <dbReference type="ARBA" id="ARBA00023136"/>
    </source>
</evidence>
<evidence type="ECO:0000256" key="3">
    <source>
        <dbReference type="ARBA" id="ARBA00022989"/>
    </source>
</evidence>
<feature type="transmembrane region" description="Helical" evidence="5">
    <location>
        <begin position="43"/>
        <end position="63"/>
    </location>
</feature>
<evidence type="ECO:0000256" key="1">
    <source>
        <dbReference type="ARBA" id="ARBA00004141"/>
    </source>
</evidence>
<feature type="transmembrane region" description="Helical" evidence="5">
    <location>
        <begin position="137"/>
        <end position="156"/>
    </location>
</feature>
<keyword evidence="2 5" id="KW-0812">Transmembrane</keyword>
<feature type="transmembrane region" description="Helical" evidence="5">
    <location>
        <begin position="282"/>
        <end position="311"/>
    </location>
</feature>
<feature type="transmembrane region" description="Helical" evidence="5">
    <location>
        <begin position="93"/>
        <end position="116"/>
    </location>
</feature>
<feature type="transmembrane region" description="Helical" evidence="5">
    <location>
        <begin position="376"/>
        <end position="395"/>
    </location>
</feature>
<dbReference type="PROSITE" id="PS00216">
    <property type="entry name" value="SUGAR_TRANSPORT_1"/>
    <property type="match status" value="1"/>
</dbReference>
<evidence type="ECO:0000256" key="5">
    <source>
        <dbReference type="SAM" id="Phobius"/>
    </source>
</evidence>
<reference evidence="7 9" key="2">
    <citation type="submission" date="2018-08" db="EMBL/GenBank/DDBJ databases">
        <title>Genetic Globetrotter - A new plasmid hitch-hiking vast phylogenetic and geographic distances.</title>
        <authorList>
            <person name="Vollmers J."/>
            <person name="Petersen J."/>
        </authorList>
    </citation>
    <scope>NUCLEOTIDE SEQUENCE [LARGE SCALE GENOMIC DNA]</scope>
    <source>
        <strain evidence="7 9">DSM 26383</strain>
    </source>
</reference>
<dbReference type="EMBL" id="CP031598">
    <property type="protein sequence ID" value="QEW24494.1"/>
    <property type="molecule type" value="Genomic_DNA"/>
</dbReference>
<sequence length="403" mass="43179">MPASMARNIRLYRWFRFFQSLVFWQAVWFLYFQSTLSPAEAVLLYAVYDVATTALEVPSGYMSDRLGRRTTLIASGVTGVAGAALLASGDSFLLLAAAQVLIGAAMAFSSGTDSALLYESLAAADREAEIEQQELTAWRFSFAALALSALTGGLLYRLDPTAPFWAGTLTGLVVLALTLAFRDPPQKTDEALEPLSQLANLRDALRNPVLAWLFALSMAMYGFSHLPFVFGQPFILDALTKAGLAAEAPVVSGAVSATMMVISVAASLFAPRLRTQFGLPAILLLAFALQIALCGILALSDSVIVIAFLFLRMVPDSLSRPFLIARVQTLLTSGSRATYLSLQSFCGRLVFAATLYLVSTAMAGPKEMDHADIQTVLGWSVLVGVVIFGGLALAARRVPVEPD</sequence>
<dbReference type="SUPFAM" id="SSF103473">
    <property type="entry name" value="MFS general substrate transporter"/>
    <property type="match status" value="1"/>
</dbReference>
<comment type="subcellular location">
    <subcellularLocation>
        <location evidence="1">Membrane</location>
        <topology evidence="1">Multi-pass membrane protein</topology>
    </subcellularLocation>
</comment>
<evidence type="ECO:0000313" key="6">
    <source>
        <dbReference type="EMBL" id="KRS17744.1"/>
    </source>
</evidence>
<dbReference type="PATRIC" id="fig|540747.5.peg.5409"/>
<dbReference type="Proteomes" id="UP000325785">
    <property type="component" value="Chromosome"/>
</dbReference>
<feature type="transmembrane region" description="Helical" evidence="5">
    <location>
        <begin position="209"/>
        <end position="230"/>
    </location>
</feature>